<reference evidence="3 4" key="1">
    <citation type="submission" date="2020-08" db="EMBL/GenBank/DDBJ databases">
        <title>Novel species isolated from subtropical streams in China.</title>
        <authorList>
            <person name="Lu H."/>
        </authorList>
    </citation>
    <scope>NUCLEOTIDE SEQUENCE [LARGE SCALE GENOMIC DNA]</scope>
    <source>
        <strain evidence="3 4">LX15W</strain>
    </source>
</reference>
<sequence>MTIESNQRRKALQLFSASSLFAVMGKDATAATCKINKESTAGPYPNVSLLNRKDLRANTSGNTALKPGALLTLRIRLVDVANGCAPIKNAVVDIWSADAKGVYSGYAAFGTQGQDFCRGYLKTDANGVVEFDTLFPGSYSGRAIHIHVAIQGSAARVSPNASGASLASVFVCQLYFNRTTVNQVFSSNPIYQQGAPITPNESDSIYLNEGGAGYLVNVTQSGSNYIGDVEIGATRAAVGNPKDDTPPVATPIANGEIVNIALATNASKLFAITLPTAKSSLSFKLSGGTGDGDLYAKLNSAPTISDYTKKSDGQTNAEVITFTNPVAGTYYLLVNAYATVSGAKLTASTT</sequence>
<evidence type="ECO:0000259" key="2">
    <source>
        <dbReference type="Pfam" id="PF04151"/>
    </source>
</evidence>
<dbReference type="InterPro" id="IPR000627">
    <property type="entry name" value="Intradiol_dOase_C"/>
</dbReference>
<dbReference type="PANTHER" id="PTHR34315:SF1">
    <property type="entry name" value="INTRADIOL RING-CLEAVAGE DIOXYGENASES DOMAIN-CONTAINING PROTEIN-RELATED"/>
    <property type="match status" value="1"/>
</dbReference>
<gene>
    <name evidence="3" type="ORF">H8K55_05330</name>
</gene>
<feature type="domain" description="Peptidase C-terminal archaeal/bacterial" evidence="2">
    <location>
        <begin position="268"/>
        <end position="335"/>
    </location>
</feature>
<dbReference type="InterPro" id="IPR015889">
    <property type="entry name" value="Intradiol_dOase_core"/>
</dbReference>
<dbReference type="Proteomes" id="UP000624279">
    <property type="component" value="Unassembled WGS sequence"/>
</dbReference>
<dbReference type="Gene3D" id="2.60.120.380">
    <property type="match status" value="1"/>
</dbReference>
<feature type="domain" description="Intradiol ring-cleavage dioxygenases" evidence="1">
    <location>
        <begin position="64"/>
        <end position="177"/>
    </location>
</feature>
<dbReference type="SUPFAM" id="SSF49482">
    <property type="entry name" value="Aromatic compound dioxygenase"/>
    <property type="match status" value="1"/>
</dbReference>
<keyword evidence="4" id="KW-1185">Reference proteome</keyword>
<organism evidence="3 4">
    <name type="scientific">Undibacterium flavidum</name>
    <dbReference type="NCBI Taxonomy" id="2762297"/>
    <lineage>
        <taxon>Bacteria</taxon>
        <taxon>Pseudomonadati</taxon>
        <taxon>Pseudomonadota</taxon>
        <taxon>Betaproteobacteria</taxon>
        <taxon>Burkholderiales</taxon>
        <taxon>Oxalobacteraceae</taxon>
        <taxon>Undibacterium</taxon>
    </lineage>
</organism>
<proteinExistence type="predicted"/>
<protein>
    <submittedName>
        <fullName evidence="3">Pre-peptidase C-terminal domain-containing protein</fullName>
    </submittedName>
</protein>
<dbReference type="Pfam" id="PF00775">
    <property type="entry name" value="Dioxygenase_C"/>
    <property type="match status" value="1"/>
</dbReference>
<dbReference type="Gene3D" id="2.60.130.10">
    <property type="entry name" value="Aromatic compound dioxygenase"/>
    <property type="match status" value="1"/>
</dbReference>
<dbReference type="EMBL" id="JACOGA010000004">
    <property type="protein sequence ID" value="MBC3872999.1"/>
    <property type="molecule type" value="Genomic_DNA"/>
</dbReference>
<evidence type="ECO:0000259" key="1">
    <source>
        <dbReference type="Pfam" id="PF00775"/>
    </source>
</evidence>
<dbReference type="RefSeq" id="WP_186941045.1">
    <property type="nucleotide sequence ID" value="NZ_JACOGA010000004.1"/>
</dbReference>
<name>A0ABR6Y8V0_9BURK</name>
<dbReference type="Pfam" id="PF04151">
    <property type="entry name" value="PPC"/>
    <property type="match status" value="1"/>
</dbReference>
<accession>A0ABR6Y8V0</accession>
<dbReference type="PANTHER" id="PTHR34315">
    <property type="match status" value="1"/>
</dbReference>
<dbReference type="InterPro" id="IPR007280">
    <property type="entry name" value="Peptidase_C_arc/bac"/>
</dbReference>
<evidence type="ECO:0000313" key="4">
    <source>
        <dbReference type="Proteomes" id="UP000624279"/>
    </source>
</evidence>
<comment type="caution">
    <text evidence="3">The sequence shown here is derived from an EMBL/GenBank/DDBJ whole genome shotgun (WGS) entry which is preliminary data.</text>
</comment>
<evidence type="ECO:0000313" key="3">
    <source>
        <dbReference type="EMBL" id="MBC3872999.1"/>
    </source>
</evidence>